<protein>
    <submittedName>
        <fullName evidence="1">Uncharacterized protein</fullName>
    </submittedName>
</protein>
<dbReference type="Proteomes" id="UP001060085">
    <property type="component" value="Linkage Group LG07"/>
</dbReference>
<organism evidence="1 2">
    <name type="scientific">Catharanthus roseus</name>
    <name type="common">Madagascar periwinkle</name>
    <name type="synonym">Vinca rosea</name>
    <dbReference type="NCBI Taxonomy" id="4058"/>
    <lineage>
        <taxon>Eukaryota</taxon>
        <taxon>Viridiplantae</taxon>
        <taxon>Streptophyta</taxon>
        <taxon>Embryophyta</taxon>
        <taxon>Tracheophyta</taxon>
        <taxon>Spermatophyta</taxon>
        <taxon>Magnoliopsida</taxon>
        <taxon>eudicotyledons</taxon>
        <taxon>Gunneridae</taxon>
        <taxon>Pentapetalae</taxon>
        <taxon>asterids</taxon>
        <taxon>lamiids</taxon>
        <taxon>Gentianales</taxon>
        <taxon>Apocynaceae</taxon>
        <taxon>Rauvolfioideae</taxon>
        <taxon>Vinceae</taxon>
        <taxon>Catharanthinae</taxon>
        <taxon>Catharanthus</taxon>
    </lineage>
</organism>
<name>A0ACB9ZZ44_CATRO</name>
<reference evidence="2" key="1">
    <citation type="journal article" date="2023" name="Nat. Plants">
        <title>Single-cell RNA sequencing provides a high-resolution roadmap for understanding the multicellular compartmentation of specialized metabolism.</title>
        <authorList>
            <person name="Sun S."/>
            <person name="Shen X."/>
            <person name="Li Y."/>
            <person name="Li Y."/>
            <person name="Wang S."/>
            <person name="Li R."/>
            <person name="Zhang H."/>
            <person name="Shen G."/>
            <person name="Guo B."/>
            <person name="Wei J."/>
            <person name="Xu J."/>
            <person name="St-Pierre B."/>
            <person name="Chen S."/>
            <person name="Sun C."/>
        </authorList>
    </citation>
    <scope>NUCLEOTIDE SEQUENCE [LARGE SCALE GENOMIC DNA]</scope>
</reference>
<comment type="caution">
    <text evidence="1">The sequence shown here is derived from an EMBL/GenBank/DDBJ whole genome shotgun (WGS) entry which is preliminary data.</text>
</comment>
<sequence length="106" mass="12676">MNSKKYGVIIIKELRTLDKMQILILIKSYFKRHDALTWKIEFDFLEIKFYSLQRELHHYLPQSNDKVSSIMEEDLDIGNRNDFGVNVKKDMDEQESDPKTPSDYNM</sequence>
<gene>
    <name evidence="1" type="ORF">M9H77_29605</name>
</gene>
<dbReference type="EMBL" id="CM044707">
    <property type="protein sequence ID" value="KAI5652418.1"/>
    <property type="molecule type" value="Genomic_DNA"/>
</dbReference>
<proteinExistence type="predicted"/>
<evidence type="ECO:0000313" key="2">
    <source>
        <dbReference type="Proteomes" id="UP001060085"/>
    </source>
</evidence>
<evidence type="ECO:0000313" key="1">
    <source>
        <dbReference type="EMBL" id="KAI5652418.1"/>
    </source>
</evidence>
<accession>A0ACB9ZZ44</accession>
<keyword evidence="2" id="KW-1185">Reference proteome</keyword>